<dbReference type="PANTHER" id="PTHR47429">
    <property type="entry name" value="PROTEIN TWIN LOV 1"/>
    <property type="match status" value="1"/>
</dbReference>
<evidence type="ECO:0000256" key="4">
    <source>
        <dbReference type="SAM" id="MobiDB-lite"/>
    </source>
</evidence>
<dbReference type="GO" id="GO:0005634">
    <property type="term" value="C:nucleus"/>
    <property type="evidence" value="ECO:0007669"/>
    <property type="project" value="TreeGrafter"/>
</dbReference>
<feature type="compositionally biased region" description="Basic and acidic residues" evidence="4">
    <location>
        <begin position="174"/>
        <end position="195"/>
    </location>
</feature>
<name>A0A6G1GTH9_9PEZI</name>
<dbReference type="SUPFAM" id="SSF55785">
    <property type="entry name" value="PYP-like sensor domain (PAS domain)"/>
    <property type="match status" value="1"/>
</dbReference>
<keyword evidence="1" id="KW-0285">Flavoprotein</keyword>
<evidence type="ECO:0000256" key="2">
    <source>
        <dbReference type="ARBA" id="ARBA00022643"/>
    </source>
</evidence>
<feature type="domain" description="PAC" evidence="5">
    <location>
        <begin position="484"/>
        <end position="538"/>
    </location>
</feature>
<organism evidence="6 7">
    <name type="scientific">Aulographum hederae CBS 113979</name>
    <dbReference type="NCBI Taxonomy" id="1176131"/>
    <lineage>
        <taxon>Eukaryota</taxon>
        <taxon>Fungi</taxon>
        <taxon>Dikarya</taxon>
        <taxon>Ascomycota</taxon>
        <taxon>Pezizomycotina</taxon>
        <taxon>Dothideomycetes</taxon>
        <taxon>Pleosporomycetidae</taxon>
        <taxon>Aulographales</taxon>
        <taxon>Aulographaceae</taxon>
    </lineage>
</organism>
<dbReference type="EMBL" id="ML977169">
    <property type="protein sequence ID" value="KAF1984235.1"/>
    <property type="molecule type" value="Genomic_DNA"/>
</dbReference>
<dbReference type="InterPro" id="IPR035965">
    <property type="entry name" value="PAS-like_dom_sf"/>
</dbReference>
<evidence type="ECO:0000256" key="1">
    <source>
        <dbReference type="ARBA" id="ARBA00022630"/>
    </source>
</evidence>
<dbReference type="PROSITE" id="PS50113">
    <property type="entry name" value="PAC"/>
    <property type="match status" value="1"/>
</dbReference>
<dbReference type="InterPro" id="IPR000700">
    <property type="entry name" value="PAS-assoc_C"/>
</dbReference>
<feature type="compositionally biased region" description="Polar residues" evidence="4">
    <location>
        <begin position="214"/>
        <end position="230"/>
    </location>
</feature>
<dbReference type="OrthoDB" id="447251at2759"/>
<feature type="region of interest" description="Disordered" evidence="4">
    <location>
        <begin position="813"/>
        <end position="871"/>
    </location>
</feature>
<keyword evidence="7" id="KW-1185">Reference proteome</keyword>
<evidence type="ECO:0000313" key="6">
    <source>
        <dbReference type="EMBL" id="KAF1984235.1"/>
    </source>
</evidence>
<feature type="compositionally biased region" description="Low complexity" evidence="4">
    <location>
        <begin position="196"/>
        <end position="207"/>
    </location>
</feature>
<proteinExistence type="predicted"/>
<feature type="region of interest" description="Disordered" evidence="4">
    <location>
        <begin position="728"/>
        <end position="750"/>
    </location>
</feature>
<feature type="compositionally biased region" description="Basic and acidic residues" evidence="4">
    <location>
        <begin position="824"/>
        <end position="834"/>
    </location>
</feature>
<dbReference type="PANTHER" id="PTHR47429:SF9">
    <property type="entry name" value="PAS DOMAIN-CONTAINING PROTEIN"/>
    <property type="match status" value="1"/>
</dbReference>
<feature type="compositionally biased region" description="Acidic residues" evidence="4">
    <location>
        <begin position="138"/>
        <end position="151"/>
    </location>
</feature>
<dbReference type="Pfam" id="PF13426">
    <property type="entry name" value="PAS_9"/>
    <property type="match status" value="1"/>
</dbReference>
<dbReference type="Proteomes" id="UP000800041">
    <property type="component" value="Unassembled WGS sequence"/>
</dbReference>
<dbReference type="AlphaFoldDB" id="A0A6G1GTH9"/>
<feature type="region of interest" description="Disordered" evidence="4">
    <location>
        <begin position="251"/>
        <end position="270"/>
    </location>
</feature>
<accession>A0A6G1GTH9</accession>
<keyword evidence="2" id="KW-0288">FMN</keyword>
<evidence type="ECO:0000313" key="7">
    <source>
        <dbReference type="Proteomes" id="UP000800041"/>
    </source>
</evidence>
<evidence type="ECO:0000259" key="5">
    <source>
        <dbReference type="PROSITE" id="PS50113"/>
    </source>
</evidence>
<evidence type="ECO:0000256" key="3">
    <source>
        <dbReference type="ARBA" id="ARBA00022991"/>
    </source>
</evidence>
<dbReference type="Gene3D" id="3.30.450.20">
    <property type="entry name" value="PAS domain"/>
    <property type="match status" value="1"/>
</dbReference>
<gene>
    <name evidence="6" type="ORF">K402DRAFT_395896</name>
</gene>
<feature type="compositionally biased region" description="Low complexity" evidence="4">
    <location>
        <begin position="231"/>
        <end position="241"/>
    </location>
</feature>
<feature type="region of interest" description="Disordered" evidence="4">
    <location>
        <begin position="1"/>
        <end position="246"/>
    </location>
</feature>
<dbReference type="InterPro" id="IPR000014">
    <property type="entry name" value="PAS"/>
</dbReference>
<feature type="compositionally biased region" description="Polar residues" evidence="4">
    <location>
        <begin position="44"/>
        <end position="55"/>
    </location>
</feature>
<dbReference type="CDD" id="cd00130">
    <property type="entry name" value="PAS"/>
    <property type="match status" value="1"/>
</dbReference>
<protein>
    <recommendedName>
        <fullName evidence="5">PAC domain-containing protein</fullName>
    </recommendedName>
</protein>
<keyword evidence="3" id="KW-0157">Chromophore</keyword>
<sequence length="871" mass="94971">MVLFTRRTSDPHTTTTKHQRPRSHTSATPSAHAINPQYPPTPARPSTSHRSNVASPTFKHPTQPPRDPLPPLPPIPSSQQPGKMNLEPHSRSATPASAFRVGPRIEVDHANDASGEPIVQDFAVPESYRPAGYREPESEMSEEDEYDEDENVPPPINSRRGMHVPSRTSSSTPRKSESAPRKLQRKIREAREKSKPVTSGSSSVTTPDSRELRSSTGSIVSEDTSASSIYNPPTTTNLPPLQAQGPLEEADDHLTPLSEDDPGSFDLLQPSTDASVQTYSLETRSEEIFSRAHLLAIFASPPLLLRFSSFLTTFRPSSVSLLVYYLDALKALRAINYANAIAEALAPISGVGGEYDFSQQPARPTINVALEEKARMAFDALVKEDLPAFVTHVWIQTVSLSVQRRITGTLAPHLREASEGLAEVFCLTDPSRRDNPIVFASEEFHRTTQYGVNYAIGRNCRFLQGPRTNPHSVARIRAAMEAGKEHSETFLNYRRDGSPFLNLLMIAPLFDSRGALRYFIGAQVDISGLAKDCSDLEGLQEMLEKEADEQSENFGAGHERDEGKKDEFQELAEMLNTSELATVRRFGGKMHREPLSYDGDDAVSIASNRPRLLLKDPTEEMVRSVRVSGKMNGRLEGIYSHYLLIRPYPSLRILFCSPSLRVPGMLQSPFLSRVGGSARVREELRTALAEGRGVTAKIRWISSLRSNHSTTASVSSAGGFDVGAHGNGGVNGAGGKEPHPASPAAAAAANQGAEEGRARWIHCTPLLGANGAVGVWMVVLVDDERSNPTRRFRPAPPVPAARGERLEEYQRRYGGGGGGGVRPKHVELLPEGGERTGSLTLGRRMSVGNGLDRGRDRAGSLAASEGESFAF</sequence>
<feature type="compositionally biased region" description="Pro residues" evidence="4">
    <location>
        <begin position="62"/>
        <end position="76"/>
    </location>
</feature>
<reference evidence="6" key="1">
    <citation type="journal article" date="2020" name="Stud. Mycol.">
        <title>101 Dothideomycetes genomes: a test case for predicting lifestyles and emergence of pathogens.</title>
        <authorList>
            <person name="Haridas S."/>
            <person name="Albert R."/>
            <person name="Binder M."/>
            <person name="Bloem J."/>
            <person name="Labutti K."/>
            <person name="Salamov A."/>
            <person name="Andreopoulos B."/>
            <person name="Baker S."/>
            <person name="Barry K."/>
            <person name="Bills G."/>
            <person name="Bluhm B."/>
            <person name="Cannon C."/>
            <person name="Castanera R."/>
            <person name="Culley D."/>
            <person name="Daum C."/>
            <person name="Ezra D."/>
            <person name="Gonzalez J."/>
            <person name="Henrissat B."/>
            <person name="Kuo A."/>
            <person name="Liang C."/>
            <person name="Lipzen A."/>
            <person name="Lutzoni F."/>
            <person name="Magnuson J."/>
            <person name="Mondo S."/>
            <person name="Nolan M."/>
            <person name="Ohm R."/>
            <person name="Pangilinan J."/>
            <person name="Park H.-J."/>
            <person name="Ramirez L."/>
            <person name="Alfaro M."/>
            <person name="Sun H."/>
            <person name="Tritt A."/>
            <person name="Yoshinaga Y."/>
            <person name="Zwiers L.-H."/>
            <person name="Turgeon B."/>
            <person name="Goodwin S."/>
            <person name="Spatafora J."/>
            <person name="Crous P."/>
            <person name="Grigoriev I."/>
        </authorList>
    </citation>
    <scope>NUCLEOTIDE SEQUENCE</scope>
    <source>
        <strain evidence="6">CBS 113979</strain>
    </source>
</reference>